<feature type="domain" description="Integrase catalytic" evidence="3">
    <location>
        <begin position="188"/>
        <end position="290"/>
    </location>
</feature>
<sequence>MRDSNVPHYSGFQGSTSNGMTKVTNVKQIWVKKSELNCLVVHTALRASELHSWYFDSGCSRHMTGNRSFFTNFTEFDGGNVTFGDGNVASVKGKAQFVLPGSLTLKRLGHLNYRDLMKVANNEVIKGIPKLGKPSNPICGPCQKGKQTRSTHKRVDEILTSKPLELLHMDLMGPMRTESLGGKKYILVMVDDYSRYAWVAFLRDKSEAFINFKDIGIKHEFSAPRTPQQNGVVERKNRVLQEMARTMLNQHELPTHFWAEAINTACYTSNRTHMRPHTRKTCYELWKGKKPSVKYFRVFGSRCYVLKDHENLGKFESKSEEGIFLGYSSKSRAYRVYILSSKCMVESINVIVDDIGSRSRECDDDRIDVSKDIEVIEEKSEDEKLSEDEEKKDEQGKKGDRGRIEPSKKNKSRVPKNHPLSNVIGNYEDSMVTRRQSKLNEVSYVCYTSQIEPKNVEEALNDEAWVDALHEELNQFSRNDVWLVAQGFKQIEGIDFDETFAPVARLESIRILLAVACVWKFKLFQMDVKSAFLNGILNEEVYVEQPKGFQDPRYPNHVYRLRKALYGLKQAPRAWHERLTSYLLKKGFMRGGADRTLFIRRNDEVFLVAQIYVDDIVFGSTSSECALDFAKEMKSEFEMSMVGELTYFLGFQVKQLKDGIFLSQSKYARELVKKFGLESTKHFRTPMPTNLKLSKDESGKGVEETLYRSMIGSLLYLTASRPDIAFSVGVCARYQACPKESHLIALKRIIRYIAGTLELGLWYPFDTHSDVACYTDADWAGNVDDRKSTSGGCFYIGNCLVAWMSKKQNSVSLSTAEAEYIAAGSCCSQLLWIKQMLRDYGIDQGTMVVFCDNTSAINISKNPVLHSRTKHIDIRHHFIRDLVEDKVVSLEYVPTEGQIADILTKPLDVSRFESLRKSIGLCTVN</sequence>
<dbReference type="InterPro" id="IPR013103">
    <property type="entry name" value="RVT_2"/>
</dbReference>
<reference evidence="4 5" key="1">
    <citation type="journal article" date="2018" name="PLoS Genet.">
        <title>Population sequencing reveals clonal diversity and ancestral inbreeding in the grapevine cultivar Chardonnay.</title>
        <authorList>
            <person name="Roach M.J."/>
            <person name="Johnson D.L."/>
            <person name="Bohlmann J."/>
            <person name="van Vuuren H.J."/>
            <person name="Jones S.J."/>
            <person name="Pretorius I.S."/>
            <person name="Schmidt S.A."/>
            <person name="Borneman A.R."/>
        </authorList>
    </citation>
    <scope>NUCLEOTIDE SEQUENCE [LARGE SCALE GENOMIC DNA]</scope>
    <source>
        <strain evidence="5">cv. Chardonnay</strain>
        <tissue evidence="4">Leaf</tissue>
    </source>
</reference>
<dbReference type="CDD" id="cd09272">
    <property type="entry name" value="RNase_HI_RT_Ty1"/>
    <property type="match status" value="1"/>
</dbReference>
<dbReference type="PANTHER" id="PTHR11439:SF486">
    <property type="entry name" value="RLK (RECEPTOR-LIKE KINASE) PROTEIN, PUTATIVE-RELATED"/>
    <property type="match status" value="1"/>
</dbReference>
<evidence type="ECO:0000259" key="3">
    <source>
        <dbReference type="PROSITE" id="PS50994"/>
    </source>
</evidence>
<dbReference type="Pfam" id="PF13976">
    <property type="entry name" value="gag_pre-integrs"/>
    <property type="match status" value="1"/>
</dbReference>
<accession>A0A438C482</accession>
<comment type="caution">
    <text evidence="4">The sequence shown here is derived from an EMBL/GenBank/DDBJ whole genome shotgun (WGS) entry which is preliminary data.</text>
</comment>
<feature type="compositionally biased region" description="Basic and acidic residues" evidence="2">
    <location>
        <begin position="392"/>
        <end position="408"/>
    </location>
</feature>
<dbReference type="InterPro" id="IPR025724">
    <property type="entry name" value="GAG-pre-integrase_dom"/>
</dbReference>
<gene>
    <name evidence="4" type="primary">POLX_1276</name>
    <name evidence="4" type="ORF">CK203_114291</name>
</gene>
<dbReference type="InterPro" id="IPR057670">
    <property type="entry name" value="SH3_retrovirus"/>
</dbReference>
<dbReference type="Pfam" id="PF22936">
    <property type="entry name" value="Pol_BBD"/>
    <property type="match status" value="1"/>
</dbReference>
<dbReference type="InterPro" id="IPR001584">
    <property type="entry name" value="Integrase_cat-core"/>
</dbReference>
<evidence type="ECO:0000256" key="1">
    <source>
        <dbReference type="ARBA" id="ARBA00022750"/>
    </source>
</evidence>
<dbReference type="PANTHER" id="PTHR11439">
    <property type="entry name" value="GAG-POL-RELATED RETROTRANSPOSON"/>
    <property type="match status" value="1"/>
</dbReference>
<dbReference type="InterPro" id="IPR054722">
    <property type="entry name" value="PolX-like_BBD"/>
</dbReference>
<protein>
    <submittedName>
        <fullName evidence="4">Retrovirus-related Pol polyprotein from transposon TNT 1-94</fullName>
    </submittedName>
</protein>
<dbReference type="GO" id="GO:0003676">
    <property type="term" value="F:nucleic acid binding"/>
    <property type="evidence" value="ECO:0007669"/>
    <property type="project" value="InterPro"/>
</dbReference>
<dbReference type="SUPFAM" id="SSF53098">
    <property type="entry name" value="Ribonuclease H-like"/>
    <property type="match status" value="1"/>
</dbReference>
<dbReference type="GO" id="GO:0015074">
    <property type="term" value="P:DNA integration"/>
    <property type="evidence" value="ECO:0007669"/>
    <property type="project" value="InterPro"/>
</dbReference>
<dbReference type="InterPro" id="IPR043502">
    <property type="entry name" value="DNA/RNA_pol_sf"/>
</dbReference>
<dbReference type="PROSITE" id="PS50994">
    <property type="entry name" value="INTEGRASE"/>
    <property type="match status" value="1"/>
</dbReference>
<dbReference type="Proteomes" id="UP000288805">
    <property type="component" value="Unassembled WGS sequence"/>
</dbReference>
<feature type="region of interest" description="Disordered" evidence="2">
    <location>
        <begin position="378"/>
        <end position="425"/>
    </location>
</feature>
<evidence type="ECO:0000313" key="5">
    <source>
        <dbReference type="Proteomes" id="UP000288805"/>
    </source>
</evidence>
<proteinExistence type="predicted"/>
<keyword evidence="1" id="KW-0378">Hydrolase</keyword>
<keyword evidence="1" id="KW-0064">Aspartyl protease</keyword>
<dbReference type="InterPro" id="IPR036397">
    <property type="entry name" value="RNaseH_sf"/>
</dbReference>
<dbReference type="SUPFAM" id="SSF56672">
    <property type="entry name" value="DNA/RNA polymerases"/>
    <property type="match status" value="1"/>
</dbReference>
<evidence type="ECO:0000256" key="2">
    <source>
        <dbReference type="SAM" id="MobiDB-lite"/>
    </source>
</evidence>
<dbReference type="Pfam" id="PF07727">
    <property type="entry name" value="RVT_2"/>
    <property type="match status" value="1"/>
</dbReference>
<keyword evidence="1" id="KW-0645">Protease</keyword>
<evidence type="ECO:0000313" key="4">
    <source>
        <dbReference type="EMBL" id="RVW18057.1"/>
    </source>
</evidence>
<dbReference type="GO" id="GO:0004190">
    <property type="term" value="F:aspartic-type endopeptidase activity"/>
    <property type="evidence" value="ECO:0007669"/>
    <property type="project" value="UniProtKB-KW"/>
</dbReference>
<dbReference type="Pfam" id="PF25597">
    <property type="entry name" value="SH3_retrovirus"/>
    <property type="match status" value="1"/>
</dbReference>
<dbReference type="InterPro" id="IPR012337">
    <property type="entry name" value="RNaseH-like_sf"/>
</dbReference>
<name>A0A438C482_VITVI</name>
<dbReference type="EMBL" id="QGNW01002554">
    <property type="protein sequence ID" value="RVW18057.1"/>
    <property type="molecule type" value="Genomic_DNA"/>
</dbReference>
<dbReference type="Gene3D" id="3.30.420.10">
    <property type="entry name" value="Ribonuclease H-like superfamily/Ribonuclease H"/>
    <property type="match status" value="2"/>
</dbReference>
<organism evidence="4 5">
    <name type="scientific">Vitis vinifera</name>
    <name type="common">Grape</name>
    <dbReference type="NCBI Taxonomy" id="29760"/>
    <lineage>
        <taxon>Eukaryota</taxon>
        <taxon>Viridiplantae</taxon>
        <taxon>Streptophyta</taxon>
        <taxon>Embryophyta</taxon>
        <taxon>Tracheophyta</taxon>
        <taxon>Spermatophyta</taxon>
        <taxon>Magnoliopsida</taxon>
        <taxon>eudicotyledons</taxon>
        <taxon>Gunneridae</taxon>
        <taxon>Pentapetalae</taxon>
        <taxon>rosids</taxon>
        <taxon>Vitales</taxon>
        <taxon>Vitaceae</taxon>
        <taxon>Viteae</taxon>
        <taxon>Vitis</taxon>
    </lineage>
</organism>
<dbReference type="AlphaFoldDB" id="A0A438C482"/>